<dbReference type="Proteomes" id="UP001165082">
    <property type="component" value="Unassembled WGS sequence"/>
</dbReference>
<comment type="caution">
    <text evidence="1">The sequence shown here is derived from an EMBL/GenBank/DDBJ whole genome shotgun (WGS) entry which is preliminary data.</text>
</comment>
<reference evidence="1" key="1">
    <citation type="submission" date="2022-07" db="EMBL/GenBank/DDBJ databases">
        <title>Genome analysis of Parmales, a sister group of diatoms, reveals the evolutionary specialization of diatoms from phago-mixotrophs to photoautotrophs.</title>
        <authorList>
            <person name="Ban H."/>
            <person name="Sato S."/>
            <person name="Yoshikawa S."/>
            <person name="Kazumasa Y."/>
            <person name="Nakamura Y."/>
            <person name="Ichinomiya M."/>
            <person name="Saitoh K."/>
            <person name="Sato N."/>
            <person name="Blanc-Mathieu R."/>
            <person name="Endo H."/>
            <person name="Kuwata A."/>
            <person name="Ogata H."/>
        </authorList>
    </citation>
    <scope>NUCLEOTIDE SEQUENCE</scope>
</reference>
<feature type="non-terminal residue" evidence="1">
    <location>
        <position position="1"/>
    </location>
</feature>
<proteinExistence type="predicted"/>
<accession>A0A9W6ZC64</accession>
<dbReference type="OrthoDB" id="200301at2759"/>
<evidence type="ECO:0000313" key="1">
    <source>
        <dbReference type="EMBL" id="GMH47455.1"/>
    </source>
</evidence>
<dbReference type="EMBL" id="BRXZ01001838">
    <property type="protein sequence ID" value="GMH47455.1"/>
    <property type="molecule type" value="Genomic_DNA"/>
</dbReference>
<protein>
    <submittedName>
        <fullName evidence="1">Uncharacterized protein</fullName>
    </submittedName>
</protein>
<keyword evidence="2" id="KW-1185">Reference proteome</keyword>
<sequence length="338" mass="34499">MAGDGSVLYCGKGLASESSPEPSSFAVKLSSTGTLLWSWVETEGGGGSACNAVLEIPGAGTSGGSQVAVVGWRTVSGVGRRTVTILDMDNGLTVQTYDGFGDAAGSHGALEMGELTSDGLNLVLSGLKGKENLDEMSFKSYGNVSGGTAVVHKISLANLRSGGASSWSREFGGYFSAKCARQVGTTDSLMVQLYGEAEEKHASVAKISLADGSTTWGPNDYSEHGEGTDLQVSKDGSAFFITGQGVPATNEIEGRLTKAAVSDGARAWTKAYSVGGNPRLIFNECWGGAVLSDGSGIVVSCGAGIEGDQCGNVSGQDRADCLAGDGDKRAGAYKRKAD</sequence>
<evidence type="ECO:0000313" key="2">
    <source>
        <dbReference type="Proteomes" id="UP001165082"/>
    </source>
</evidence>
<name>A0A9W6ZC64_9STRA</name>
<organism evidence="1 2">
    <name type="scientific">Triparma retinervis</name>
    <dbReference type="NCBI Taxonomy" id="2557542"/>
    <lineage>
        <taxon>Eukaryota</taxon>
        <taxon>Sar</taxon>
        <taxon>Stramenopiles</taxon>
        <taxon>Ochrophyta</taxon>
        <taxon>Bolidophyceae</taxon>
        <taxon>Parmales</taxon>
        <taxon>Triparmaceae</taxon>
        <taxon>Triparma</taxon>
    </lineage>
</organism>
<gene>
    <name evidence="1" type="ORF">TrRE_jg12491</name>
</gene>
<dbReference type="AlphaFoldDB" id="A0A9W6ZC64"/>